<sequence length="144" mass="15957">MKIVEHGIARRCRIDLYTPTETAIREAMLAVERAGCHPLLTEAVCLLEQAKNKVADFVEMPEQSDANDTVADAEWLGRAGFRQCPIEGRVERRISGRQWVVYDMGEDAAYLSSAEDGLTRLPGPTATREQLRRLMAGLGTPLDA</sequence>
<organism evidence="1 2">
    <name type="scientific">Limnoglobus roseus</name>
    <dbReference type="NCBI Taxonomy" id="2598579"/>
    <lineage>
        <taxon>Bacteria</taxon>
        <taxon>Pseudomonadati</taxon>
        <taxon>Planctomycetota</taxon>
        <taxon>Planctomycetia</taxon>
        <taxon>Gemmatales</taxon>
        <taxon>Gemmataceae</taxon>
        <taxon>Limnoglobus</taxon>
    </lineage>
</organism>
<keyword evidence="2" id="KW-1185">Reference proteome</keyword>
<dbReference type="KEGG" id="lrs:PX52LOC_05538"/>
<dbReference type="AlphaFoldDB" id="A0A5C1ALA0"/>
<proteinExistence type="predicted"/>
<gene>
    <name evidence="1" type="ORF">PX52LOC_05538</name>
</gene>
<reference evidence="2" key="1">
    <citation type="submission" date="2019-08" db="EMBL/GenBank/DDBJ databases">
        <title>Limnoglobus roseus gen. nov., sp. nov., a novel freshwater planctomycete with a giant genome from the family Gemmataceae.</title>
        <authorList>
            <person name="Kulichevskaya I.S."/>
            <person name="Naumoff D.G."/>
            <person name="Miroshnikov K."/>
            <person name="Ivanova A."/>
            <person name="Philippov D.A."/>
            <person name="Hakobyan A."/>
            <person name="Rijpstra I.C."/>
            <person name="Sinninghe Damste J.S."/>
            <person name="Liesack W."/>
            <person name="Dedysh S.N."/>
        </authorList>
    </citation>
    <scope>NUCLEOTIDE SEQUENCE [LARGE SCALE GENOMIC DNA]</scope>
    <source>
        <strain evidence="2">PX52</strain>
    </source>
</reference>
<accession>A0A5C1ALA0</accession>
<dbReference type="Proteomes" id="UP000324974">
    <property type="component" value="Chromosome"/>
</dbReference>
<dbReference type="RefSeq" id="WP_149113020.1">
    <property type="nucleotide sequence ID" value="NZ_CP042425.1"/>
</dbReference>
<evidence type="ECO:0000313" key="2">
    <source>
        <dbReference type="Proteomes" id="UP000324974"/>
    </source>
</evidence>
<protein>
    <submittedName>
        <fullName evidence="1">Uncharacterized protein</fullName>
    </submittedName>
</protein>
<evidence type="ECO:0000313" key="1">
    <source>
        <dbReference type="EMBL" id="QEL18512.1"/>
    </source>
</evidence>
<dbReference type="EMBL" id="CP042425">
    <property type="protein sequence ID" value="QEL18512.1"/>
    <property type="molecule type" value="Genomic_DNA"/>
</dbReference>
<name>A0A5C1ALA0_9BACT</name>